<keyword evidence="2" id="KW-1185">Reference proteome</keyword>
<dbReference type="AlphaFoldDB" id="A0A1I0TKQ8"/>
<gene>
    <name evidence="1" type="ORF">SAMN04488511_11114</name>
</gene>
<dbReference type="Proteomes" id="UP000198836">
    <property type="component" value="Unassembled WGS sequence"/>
</dbReference>
<dbReference type="EMBL" id="FOJM01000011">
    <property type="protein sequence ID" value="SFA52359.1"/>
    <property type="molecule type" value="Genomic_DNA"/>
</dbReference>
<sequence>MIGSFQLAVYSWQLAIFSKQLMKVIAKKMPNDDIHSALLYHLIGLCSQN</sequence>
<accession>A0A1I0TKQ8</accession>
<name>A0A1I0TKQ8_9SPHI</name>
<evidence type="ECO:0000313" key="1">
    <source>
        <dbReference type="EMBL" id="SFA52359.1"/>
    </source>
</evidence>
<protein>
    <submittedName>
        <fullName evidence="1">Uncharacterized protein</fullName>
    </submittedName>
</protein>
<proteinExistence type="predicted"/>
<evidence type="ECO:0000313" key="2">
    <source>
        <dbReference type="Proteomes" id="UP000198836"/>
    </source>
</evidence>
<organism evidence="1 2">
    <name type="scientific">Pedobacter suwonensis</name>
    <dbReference type="NCBI Taxonomy" id="332999"/>
    <lineage>
        <taxon>Bacteria</taxon>
        <taxon>Pseudomonadati</taxon>
        <taxon>Bacteroidota</taxon>
        <taxon>Sphingobacteriia</taxon>
        <taxon>Sphingobacteriales</taxon>
        <taxon>Sphingobacteriaceae</taxon>
        <taxon>Pedobacter</taxon>
    </lineage>
</organism>
<reference evidence="2" key="1">
    <citation type="submission" date="2016-10" db="EMBL/GenBank/DDBJ databases">
        <authorList>
            <person name="Varghese N."/>
            <person name="Submissions S."/>
        </authorList>
    </citation>
    <scope>NUCLEOTIDE SEQUENCE [LARGE SCALE GENOMIC DNA]</scope>
    <source>
        <strain evidence="2">DSM 18130</strain>
    </source>
</reference>